<keyword evidence="5" id="KW-1185">Reference proteome</keyword>
<comment type="similarity">
    <text evidence="1">Belongs to the ATG14 family.</text>
</comment>
<dbReference type="GO" id="GO:0032991">
    <property type="term" value="C:protein-containing complex"/>
    <property type="evidence" value="ECO:0007669"/>
    <property type="project" value="UniProtKB-ARBA"/>
</dbReference>
<organism evidence="4 5">
    <name type="scientific">Fistulina hepatica ATCC 64428</name>
    <dbReference type="NCBI Taxonomy" id="1128425"/>
    <lineage>
        <taxon>Eukaryota</taxon>
        <taxon>Fungi</taxon>
        <taxon>Dikarya</taxon>
        <taxon>Basidiomycota</taxon>
        <taxon>Agaricomycotina</taxon>
        <taxon>Agaricomycetes</taxon>
        <taxon>Agaricomycetidae</taxon>
        <taxon>Agaricales</taxon>
        <taxon>Fistulinaceae</taxon>
        <taxon>Fistulina</taxon>
    </lineage>
</organism>
<sequence length="407" mass="45009">MDCKNCELKQRQFFCENCLSSRIQDIQRETQRVALERDEQVTRATNELRSIEEARRRRATVVKHQNDLDEQWANLATLRSQNAAKRDRVRAMRESLANRRQTLSAAQQLPPLADKYRRMIANEEQELGALAESITRARSGLVQELVEVFNIVQVGGRPPIGGKAGSNGEWIIGDLILPVPGDMRRYPPDHINAVLTHTIHFLSLLTFYLGIKLPFEVTWTGKKLGVGQPMIGAVKGGENGGWARYHVKQSLYLSMSASSGSSKTTAPDNPIQSEASMSDSIASDVVAPTPSSSFMLALSMLLYNVTYLAYTQNVAIPLNQAGDVLNNLWIMCCSADLGTKSHATLPRLPPPTPSSFPLEFTQLMQAASTSPATRVRWKPSNKVGRTGKNSMATVEEEGWDLVDGDDL</sequence>
<reference evidence="4 5" key="1">
    <citation type="journal article" date="2015" name="Fungal Genet. Biol.">
        <title>Evolution of novel wood decay mechanisms in Agaricales revealed by the genome sequences of Fistulina hepatica and Cylindrobasidium torrendii.</title>
        <authorList>
            <person name="Floudas D."/>
            <person name="Held B.W."/>
            <person name="Riley R."/>
            <person name="Nagy L.G."/>
            <person name="Koehler G."/>
            <person name="Ransdell A.S."/>
            <person name="Younus H."/>
            <person name="Chow J."/>
            <person name="Chiniquy J."/>
            <person name="Lipzen A."/>
            <person name="Tritt A."/>
            <person name="Sun H."/>
            <person name="Haridas S."/>
            <person name="LaButti K."/>
            <person name="Ohm R.A."/>
            <person name="Kues U."/>
            <person name="Blanchette R.A."/>
            <person name="Grigoriev I.V."/>
            <person name="Minto R.E."/>
            <person name="Hibbett D.S."/>
        </authorList>
    </citation>
    <scope>NUCLEOTIDE SEQUENCE [LARGE SCALE GENOMIC DNA]</scope>
    <source>
        <strain evidence="4 5">ATCC 64428</strain>
    </source>
</reference>
<accession>A0A0D7ACA8</accession>
<dbReference type="GO" id="GO:0005768">
    <property type="term" value="C:endosome"/>
    <property type="evidence" value="ECO:0007669"/>
    <property type="project" value="TreeGrafter"/>
</dbReference>
<dbReference type="GO" id="GO:0000149">
    <property type="term" value="F:SNARE binding"/>
    <property type="evidence" value="ECO:0007669"/>
    <property type="project" value="TreeGrafter"/>
</dbReference>
<dbReference type="GO" id="GO:0035493">
    <property type="term" value="P:SNARE complex assembly"/>
    <property type="evidence" value="ECO:0007669"/>
    <property type="project" value="TreeGrafter"/>
</dbReference>
<dbReference type="PANTHER" id="PTHR15157">
    <property type="entry name" value="UV RADIATION RESISTANCE-ASSOCIATED GENE PROTEIN"/>
    <property type="match status" value="1"/>
</dbReference>
<gene>
    <name evidence="4" type="ORF">FISHEDRAFT_44039</name>
</gene>
<evidence type="ECO:0000313" key="4">
    <source>
        <dbReference type="EMBL" id="KIY48044.1"/>
    </source>
</evidence>
<protein>
    <recommendedName>
        <fullName evidence="2">Autophagy-related protein 14</fullName>
    </recommendedName>
</protein>
<evidence type="ECO:0000256" key="1">
    <source>
        <dbReference type="ARBA" id="ARBA00009574"/>
    </source>
</evidence>
<dbReference type="PANTHER" id="PTHR15157:SF5">
    <property type="entry name" value="UV RADIATION RESISTANCE-ASSOCIATED GENE PROTEIN"/>
    <property type="match status" value="1"/>
</dbReference>
<dbReference type="EMBL" id="KN881858">
    <property type="protein sequence ID" value="KIY48044.1"/>
    <property type="molecule type" value="Genomic_DNA"/>
</dbReference>
<name>A0A0D7ACA8_9AGAR</name>
<dbReference type="GO" id="GO:0000323">
    <property type="term" value="C:lytic vacuole"/>
    <property type="evidence" value="ECO:0007669"/>
    <property type="project" value="TreeGrafter"/>
</dbReference>
<evidence type="ECO:0000313" key="5">
    <source>
        <dbReference type="Proteomes" id="UP000054144"/>
    </source>
</evidence>
<proteinExistence type="inferred from homology"/>
<dbReference type="Pfam" id="PF10186">
    <property type="entry name" value="ATG14"/>
    <property type="match status" value="1"/>
</dbReference>
<dbReference type="InterPro" id="IPR018791">
    <property type="entry name" value="UV_resistance/autophagy_Atg14"/>
</dbReference>
<evidence type="ECO:0000256" key="3">
    <source>
        <dbReference type="ARBA" id="ARBA00023054"/>
    </source>
</evidence>
<dbReference type="AlphaFoldDB" id="A0A0D7ACA8"/>
<dbReference type="OrthoDB" id="16772at2759"/>
<keyword evidence="3" id="KW-0175">Coiled coil</keyword>
<dbReference type="Proteomes" id="UP000054144">
    <property type="component" value="Unassembled WGS sequence"/>
</dbReference>
<evidence type="ECO:0000256" key="2">
    <source>
        <dbReference type="ARBA" id="ARBA00013807"/>
    </source>
</evidence>